<feature type="region of interest" description="Disordered" evidence="4">
    <location>
        <begin position="826"/>
        <end position="865"/>
    </location>
</feature>
<dbReference type="NCBIfam" id="TIGR00756">
    <property type="entry name" value="PPR"/>
    <property type="match status" value="14"/>
</dbReference>
<evidence type="ECO:0000313" key="5">
    <source>
        <dbReference type="EMBL" id="KAF2607677.1"/>
    </source>
</evidence>
<feature type="repeat" description="PPR" evidence="3">
    <location>
        <begin position="156"/>
        <end position="186"/>
    </location>
</feature>
<evidence type="ECO:0000256" key="4">
    <source>
        <dbReference type="SAM" id="MobiDB-lite"/>
    </source>
</evidence>
<feature type="repeat" description="PPR" evidence="3">
    <location>
        <begin position="538"/>
        <end position="572"/>
    </location>
</feature>
<feature type="repeat" description="PPR" evidence="3">
    <location>
        <begin position="503"/>
        <end position="537"/>
    </location>
</feature>
<proteinExistence type="inferred from homology"/>
<feature type="repeat" description="PPR" evidence="3">
    <location>
        <begin position="363"/>
        <end position="397"/>
    </location>
</feature>
<feature type="repeat" description="PPR" evidence="3">
    <location>
        <begin position="468"/>
        <end position="502"/>
    </location>
</feature>
<feature type="compositionally biased region" description="Polar residues" evidence="4">
    <location>
        <begin position="849"/>
        <end position="860"/>
    </location>
</feature>
<dbReference type="GO" id="GO:0010019">
    <property type="term" value="P:chloroplast-nucleus signaling pathway"/>
    <property type="evidence" value="ECO:0007669"/>
    <property type="project" value="TreeGrafter"/>
</dbReference>
<feature type="repeat" description="PPR" evidence="3">
    <location>
        <begin position="433"/>
        <end position="467"/>
    </location>
</feature>
<dbReference type="Pfam" id="PF13812">
    <property type="entry name" value="PPR_3"/>
    <property type="match status" value="1"/>
</dbReference>
<dbReference type="Pfam" id="PF12854">
    <property type="entry name" value="PPR_1"/>
    <property type="match status" value="2"/>
</dbReference>
<dbReference type="PROSITE" id="PS51375">
    <property type="entry name" value="PPR"/>
    <property type="match status" value="14"/>
</dbReference>
<comment type="similarity">
    <text evidence="1">Belongs to the PPR family. P subfamily.</text>
</comment>
<dbReference type="Pfam" id="PF13041">
    <property type="entry name" value="PPR_2"/>
    <property type="match status" value="6"/>
</dbReference>
<keyword evidence="2" id="KW-0677">Repeat</keyword>
<feature type="repeat" description="PPR" evidence="3">
    <location>
        <begin position="398"/>
        <end position="432"/>
    </location>
</feature>
<accession>A0A8S9LNN4</accession>
<feature type="repeat" description="PPR" evidence="3">
    <location>
        <begin position="328"/>
        <end position="362"/>
    </location>
</feature>
<dbReference type="SUPFAM" id="SSF81901">
    <property type="entry name" value="HCP-like"/>
    <property type="match status" value="1"/>
</dbReference>
<reference evidence="5" key="1">
    <citation type="submission" date="2019-12" db="EMBL/GenBank/DDBJ databases">
        <title>Genome sequencing and annotation of Brassica cretica.</title>
        <authorList>
            <person name="Studholme D.J."/>
            <person name="Sarris P.F."/>
        </authorList>
    </citation>
    <scope>NUCLEOTIDE SEQUENCE</scope>
    <source>
        <strain evidence="5">PFS-001/15</strain>
        <tissue evidence="5">Leaf</tissue>
    </source>
</reference>
<feature type="region of interest" description="Disordered" evidence="4">
    <location>
        <begin position="1"/>
        <end position="23"/>
    </location>
</feature>
<gene>
    <name evidence="5" type="ORF">F2Q68_00043651</name>
</gene>
<organism evidence="5 6">
    <name type="scientific">Brassica cretica</name>
    <name type="common">Mustard</name>
    <dbReference type="NCBI Taxonomy" id="69181"/>
    <lineage>
        <taxon>Eukaryota</taxon>
        <taxon>Viridiplantae</taxon>
        <taxon>Streptophyta</taxon>
        <taxon>Embryophyta</taxon>
        <taxon>Tracheophyta</taxon>
        <taxon>Spermatophyta</taxon>
        <taxon>Magnoliopsida</taxon>
        <taxon>eudicotyledons</taxon>
        <taxon>Gunneridae</taxon>
        <taxon>Pentapetalae</taxon>
        <taxon>rosids</taxon>
        <taxon>malvids</taxon>
        <taxon>Brassicales</taxon>
        <taxon>Brassicaceae</taxon>
        <taxon>Brassiceae</taxon>
        <taxon>Brassica</taxon>
    </lineage>
</organism>
<feature type="repeat" description="PPR" evidence="3">
    <location>
        <begin position="693"/>
        <end position="727"/>
    </location>
</feature>
<dbReference type="PANTHER" id="PTHR47936">
    <property type="entry name" value="PPR_LONG DOMAIN-CONTAINING PROTEIN"/>
    <property type="match status" value="1"/>
</dbReference>
<name>A0A8S9LNN4_BRACR</name>
<protein>
    <recommendedName>
        <fullName evidence="7">Pentacotripeptide-repeat region of PRORP domain-containing protein</fullName>
    </recommendedName>
</protein>
<evidence type="ECO:0008006" key="7">
    <source>
        <dbReference type="Google" id="ProtNLM"/>
    </source>
</evidence>
<dbReference type="Proteomes" id="UP000712281">
    <property type="component" value="Unassembled WGS sequence"/>
</dbReference>
<feature type="repeat" description="PPR" evidence="3">
    <location>
        <begin position="573"/>
        <end position="607"/>
    </location>
</feature>
<dbReference type="GO" id="GO:0031930">
    <property type="term" value="P:mitochondria-nucleus signaling pathway"/>
    <property type="evidence" value="ECO:0007669"/>
    <property type="project" value="TreeGrafter"/>
</dbReference>
<dbReference type="SUPFAM" id="SSF48452">
    <property type="entry name" value="TPR-like"/>
    <property type="match status" value="1"/>
</dbReference>
<sequence length="901" mass="101355">MSKTLLSRIKPLTTPPHSPITPKLKKQVNDTVHLLRTNPNWSNFLDDQLVDISPFVFDRIRDDVEAGVKLFDWLSNRKKDELFANGFACSSFLKLLARHRVFNEIEYVLGNLRKENVKVTHEALSHVLYAYAESERLDKALEVYNYVIELYGTVPGVIACNSLLGLLVKRKRLGDARKVYDEMRERGDNYSTCILLKGMCSEGKVEEGRKLIEERWGKGCVPNIVFYNTIISGYCKMGDVENASLVFKELKSKGFMPTLETFGAMINGFCKKGDFVASDRLLKEVKERGLVVSVWFLNNIMDAKYRHGLKVEVAESIRWIVANGCKPDIATYNILINRLCKEGRMEDAVGVLDEAAKKGLVLNNITYAPLIQGYCRVKEYDIASKLLLQMAERGCKPDIVTYGILIHGLVASGHMDDAIKMKGKMIERGVSPDAAIYNMLMSGLCKRGGFSSAKLLFLEMLDRKISPDAYVYATLIDGFIRSGDFEEAKKVSSLSIEKGVKVDVVHHNAMIKGFCRSGMLNEALMCMNRMTEERLVPDEFTYSTIIDGYVKQQDMTTALKIFRDMGKTKCKPNVVTYSSLVNGFCCQGDFKRAEETFKEMQSCGLVPNVVTYTTLIRSFAKDGSTLGKAVYYWELMLRNKCVPNEVTFNCLLEGFVKKESGEVVSEPMGSNEGERSLFLEFFYKLKSDGWSDHAAAYNSVIASLSVHGMVKTACRFQDRMVKKGFSPDPVSFVAILHGFCVVGDSKQWKNSVFCNLDEKDLEVAARFNGEKPCSSSVFHLPVISNLVSVNTTIGSWNVVADYLNTTKESLLMKMAWEMMNPEYKKGMQRKPTAVKKKDPISKTDAPPSKKTSATTSLSNAESEKKKRLSAYINLDVFDKLFDDENSPKMTKLENQLLLVTK</sequence>
<evidence type="ECO:0000256" key="2">
    <source>
        <dbReference type="ARBA" id="ARBA00022737"/>
    </source>
</evidence>
<feature type="repeat" description="PPR" evidence="3">
    <location>
        <begin position="188"/>
        <end position="222"/>
    </location>
</feature>
<evidence type="ECO:0000256" key="1">
    <source>
        <dbReference type="ARBA" id="ARBA00007626"/>
    </source>
</evidence>
<dbReference type="InterPro" id="IPR011990">
    <property type="entry name" value="TPR-like_helical_dom_sf"/>
</dbReference>
<dbReference type="GO" id="GO:0009507">
    <property type="term" value="C:chloroplast"/>
    <property type="evidence" value="ECO:0007669"/>
    <property type="project" value="TreeGrafter"/>
</dbReference>
<dbReference type="FunFam" id="1.25.40.10:FF:000558">
    <property type="entry name" value="Pentatricopeptide repeat-containing protein At5g39710"/>
    <property type="match status" value="2"/>
</dbReference>
<dbReference type="Gene3D" id="1.25.40.10">
    <property type="entry name" value="Tetratricopeptide repeat domain"/>
    <property type="match status" value="6"/>
</dbReference>
<dbReference type="PANTHER" id="PTHR47936:SF1">
    <property type="entry name" value="PENTATRICOPEPTIDE REPEAT-CONTAINING PROTEIN GUN1, CHLOROPLASTIC"/>
    <property type="match status" value="1"/>
</dbReference>
<evidence type="ECO:0000256" key="3">
    <source>
        <dbReference type="PROSITE-ProRule" id="PRU00708"/>
    </source>
</evidence>
<comment type="caution">
    <text evidence="5">The sequence shown here is derived from an EMBL/GenBank/DDBJ whole genome shotgun (WGS) entry which is preliminary data.</text>
</comment>
<dbReference type="EMBL" id="QGKW02000276">
    <property type="protein sequence ID" value="KAF2607677.1"/>
    <property type="molecule type" value="Genomic_DNA"/>
</dbReference>
<dbReference type="AlphaFoldDB" id="A0A8S9LNN4"/>
<feature type="repeat" description="PPR" evidence="3">
    <location>
        <begin position="608"/>
        <end position="643"/>
    </location>
</feature>
<feature type="repeat" description="PPR" evidence="3">
    <location>
        <begin position="258"/>
        <end position="292"/>
    </location>
</feature>
<feature type="repeat" description="PPR" evidence="3">
    <location>
        <begin position="223"/>
        <end position="257"/>
    </location>
</feature>
<evidence type="ECO:0000313" key="6">
    <source>
        <dbReference type="Proteomes" id="UP000712281"/>
    </source>
</evidence>
<dbReference type="InterPro" id="IPR002885">
    <property type="entry name" value="PPR_rpt"/>
</dbReference>